<feature type="transmembrane region" description="Helical" evidence="7">
    <location>
        <begin position="332"/>
        <end position="354"/>
    </location>
</feature>
<evidence type="ECO:0000256" key="7">
    <source>
        <dbReference type="SAM" id="Phobius"/>
    </source>
</evidence>
<dbReference type="PIRSF" id="PIRSF006603">
    <property type="entry name" value="DinF"/>
    <property type="match status" value="1"/>
</dbReference>
<keyword evidence="2" id="KW-0813">Transport</keyword>
<gene>
    <name evidence="8" type="ORF">LPB19_03200</name>
</gene>
<keyword evidence="4 7" id="KW-0812">Transmembrane</keyword>
<feature type="transmembrane region" description="Helical" evidence="7">
    <location>
        <begin position="175"/>
        <end position="192"/>
    </location>
</feature>
<feature type="transmembrane region" description="Helical" evidence="7">
    <location>
        <begin position="391"/>
        <end position="413"/>
    </location>
</feature>
<feature type="transmembrane region" description="Helical" evidence="7">
    <location>
        <begin position="300"/>
        <end position="320"/>
    </location>
</feature>
<keyword evidence="3" id="KW-1003">Cell membrane</keyword>
<evidence type="ECO:0000313" key="9">
    <source>
        <dbReference type="Proteomes" id="UP000663555"/>
    </source>
</evidence>
<feature type="transmembrane region" description="Helical" evidence="7">
    <location>
        <begin position="44"/>
        <end position="64"/>
    </location>
</feature>
<feature type="transmembrane region" description="Helical" evidence="7">
    <location>
        <begin position="261"/>
        <end position="279"/>
    </location>
</feature>
<dbReference type="InterPro" id="IPR048279">
    <property type="entry name" value="MdtK-like"/>
</dbReference>
<name>A0ABX7MWC1_9GAMM</name>
<dbReference type="Proteomes" id="UP000663555">
    <property type="component" value="Chromosome"/>
</dbReference>
<dbReference type="EMBL" id="CP071247">
    <property type="protein sequence ID" value="QSP96439.1"/>
    <property type="molecule type" value="Genomic_DNA"/>
</dbReference>
<dbReference type="RefSeq" id="WP_206645666.1">
    <property type="nucleotide sequence ID" value="NZ_CP071247.1"/>
</dbReference>
<evidence type="ECO:0000256" key="5">
    <source>
        <dbReference type="ARBA" id="ARBA00022989"/>
    </source>
</evidence>
<keyword evidence="5 7" id="KW-1133">Transmembrane helix</keyword>
<proteinExistence type="predicted"/>
<keyword evidence="9" id="KW-1185">Reference proteome</keyword>
<dbReference type="InterPro" id="IPR052031">
    <property type="entry name" value="Membrane_Transporter-Flippase"/>
</dbReference>
<evidence type="ECO:0000256" key="1">
    <source>
        <dbReference type="ARBA" id="ARBA00004429"/>
    </source>
</evidence>
<dbReference type="Pfam" id="PF01554">
    <property type="entry name" value="MatE"/>
    <property type="match status" value="2"/>
</dbReference>
<organism evidence="8 9">
    <name type="scientific">Marinobacter salinisoli</name>
    <dbReference type="NCBI Taxonomy" id="2769486"/>
    <lineage>
        <taxon>Bacteria</taxon>
        <taxon>Pseudomonadati</taxon>
        <taxon>Pseudomonadota</taxon>
        <taxon>Gammaproteobacteria</taxon>
        <taxon>Pseudomonadales</taxon>
        <taxon>Marinobacteraceae</taxon>
        <taxon>Marinobacter</taxon>
    </lineage>
</organism>
<dbReference type="PANTHER" id="PTHR43549:SF3">
    <property type="entry name" value="MULTIDRUG RESISTANCE PROTEIN YPNP-RELATED"/>
    <property type="match status" value="1"/>
</dbReference>
<evidence type="ECO:0000256" key="2">
    <source>
        <dbReference type="ARBA" id="ARBA00022448"/>
    </source>
</evidence>
<evidence type="ECO:0000313" key="8">
    <source>
        <dbReference type="EMBL" id="QSP96439.1"/>
    </source>
</evidence>
<reference evidence="8 9" key="1">
    <citation type="submission" date="2021-03" db="EMBL/GenBank/DDBJ databases">
        <title>Genome sequencing of Marinobacter sp. LPB0319.</title>
        <authorList>
            <person name="Kim J."/>
        </authorList>
    </citation>
    <scope>NUCLEOTIDE SEQUENCE [LARGE SCALE GENOMIC DNA]</scope>
    <source>
        <strain evidence="8 9">LPB0319</strain>
    </source>
</reference>
<accession>A0ABX7MWC1</accession>
<dbReference type="NCBIfam" id="TIGR00797">
    <property type="entry name" value="matE"/>
    <property type="match status" value="1"/>
</dbReference>
<keyword evidence="6 7" id="KW-0472">Membrane</keyword>
<feature type="transmembrane region" description="Helical" evidence="7">
    <location>
        <begin position="149"/>
        <end position="169"/>
    </location>
</feature>
<evidence type="ECO:0000256" key="4">
    <source>
        <dbReference type="ARBA" id="ARBA00022692"/>
    </source>
</evidence>
<sequence length="429" mass="45971">MTWPMLFGVLSLMTFQLADSAFIGQLGRDPLAALGFTLPMQQLIIGLQVGLGIATTAIISRTLGAGDELRAHRLGGLVITVGGALVLLLCLGLWLFQSRIMTALGAEAELLPMIRSYWVPFLISAWVGALLYFGYSVCRSHGDTKLPGYMMMATSLLNIALDPLYIFVFDWGLPGAAWATVTSFALGCLVIYPKILKRGWARFDLRQLALGRALKELNGIMAPAMVSQLMPPLSAMLATALVAGFGSAAVAAWGLGTRLEFFSIVVVLALTMSMPPMVGRMLGAGDIEQIRKLVRIGVRFVVVWQLAIGLIWLAASGLVSDLFTSDEQVQDILAGYLVRVPLSYAGLGVCMLMVSVCNALGLAMRALLVSTLRLFLCFLPLLWLGSQLGGVFGLMTGATIGNLFAGIMAYSFYRAGMNGLRTRDGSAKA</sequence>
<dbReference type="PANTHER" id="PTHR43549">
    <property type="entry name" value="MULTIDRUG RESISTANCE PROTEIN YPNP-RELATED"/>
    <property type="match status" value="1"/>
</dbReference>
<dbReference type="InterPro" id="IPR002528">
    <property type="entry name" value="MATE_fam"/>
</dbReference>
<feature type="transmembrane region" description="Helical" evidence="7">
    <location>
        <begin position="366"/>
        <end position="385"/>
    </location>
</feature>
<evidence type="ECO:0000256" key="3">
    <source>
        <dbReference type="ARBA" id="ARBA00022475"/>
    </source>
</evidence>
<feature type="transmembrane region" description="Helical" evidence="7">
    <location>
        <begin position="76"/>
        <end position="97"/>
    </location>
</feature>
<comment type="subcellular location">
    <subcellularLocation>
        <location evidence="1">Cell inner membrane</location>
        <topology evidence="1">Multi-pass membrane protein</topology>
    </subcellularLocation>
</comment>
<feature type="transmembrane region" description="Helical" evidence="7">
    <location>
        <begin position="235"/>
        <end position="255"/>
    </location>
</feature>
<feature type="transmembrane region" description="Helical" evidence="7">
    <location>
        <begin position="117"/>
        <end position="137"/>
    </location>
</feature>
<evidence type="ECO:0000256" key="6">
    <source>
        <dbReference type="ARBA" id="ARBA00023136"/>
    </source>
</evidence>
<protein>
    <submittedName>
        <fullName evidence="8">MATE family efflux transporter</fullName>
    </submittedName>
</protein>